<dbReference type="Proteomes" id="UP001341840">
    <property type="component" value="Unassembled WGS sequence"/>
</dbReference>
<accession>A0ABU6VLV6</accession>
<evidence type="ECO:0000256" key="1">
    <source>
        <dbReference type="SAM" id="MobiDB-lite"/>
    </source>
</evidence>
<proteinExistence type="predicted"/>
<organism evidence="2 3">
    <name type="scientific">Stylosanthes scabra</name>
    <dbReference type="NCBI Taxonomy" id="79078"/>
    <lineage>
        <taxon>Eukaryota</taxon>
        <taxon>Viridiplantae</taxon>
        <taxon>Streptophyta</taxon>
        <taxon>Embryophyta</taxon>
        <taxon>Tracheophyta</taxon>
        <taxon>Spermatophyta</taxon>
        <taxon>Magnoliopsida</taxon>
        <taxon>eudicotyledons</taxon>
        <taxon>Gunneridae</taxon>
        <taxon>Pentapetalae</taxon>
        <taxon>rosids</taxon>
        <taxon>fabids</taxon>
        <taxon>Fabales</taxon>
        <taxon>Fabaceae</taxon>
        <taxon>Papilionoideae</taxon>
        <taxon>50 kb inversion clade</taxon>
        <taxon>dalbergioids sensu lato</taxon>
        <taxon>Dalbergieae</taxon>
        <taxon>Pterocarpus clade</taxon>
        <taxon>Stylosanthes</taxon>
    </lineage>
</organism>
<feature type="region of interest" description="Disordered" evidence="1">
    <location>
        <begin position="1"/>
        <end position="24"/>
    </location>
</feature>
<evidence type="ECO:0000313" key="2">
    <source>
        <dbReference type="EMBL" id="MED6174570.1"/>
    </source>
</evidence>
<dbReference type="EMBL" id="JASCZI010151823">
    <property type="protein sequence ID" value="MED6174570.1"/>
    <property type="molecule type" value="Genomic_DNA"/>
</dbReference>
<sequence length="81" mass="9192">MEGGSRSTAREKAKTTGAIRGRNNGNKAIYQWQHDENLCEVRKRWEEERGGSVTMWEEEGKRLSTPSSQLARLMVKDVVAV</sequence>
<reference evidence="2 3" key="1">
    <citation type="journal article" date="2023" name="Plants (Basel)">
        <title>Bridging the Gap: Combining Genomics and Transcriptomics Approaches to Understand Stylosanthes scabra, an Orphan Legume from the Brazilian Caatinga.</title>
        <authorList>
            <person name="Ferreira-Neto J.R.C."/>
            <person name="da Silva M.D."/>
            <person name="Binneck E."/>
            <person name="de Melo N.F."/>
            <person name="da Silva R.H."/>
            <person name="de Melo A.L.T.M."/>
            <person name="Pandolfi V."/>
            <person name="Bustamante F.O."/>
            <person name="Brasileiro-Vidal A.C."/>
            <person name="Benko-Iseppon A.M."/>
        </authorList>
    </citation>
    <scope>NUCLEOTIDE SEQUENCE [LARGE SCALE GENOMIC DNA]</scope>
    <source>
        <tissue evidence="2">Leaves</tissue>
    </source>
</reference>
<comment type="caution">
    <text evidence="2">The sequence shown here is derived from an EMBL/GenBank/DDBJ whole genome shotgun (WGS) entry which is preliminary data.</text>
</comment>
<gene>
    <name evidence="2" type="ORF">PIB30_070277</name>
</gene>
<protein>
    <submittedName>
        <fullName evidence="2">Uncharacterized protein</fullName>
    </submittedName>
</protein>
<keyword evidence="3" id="KW-1185">Reference proteome</keyword>
<name>A0ABU6VLV6_9FABA</name>
<evidence type="ECO:0000313" key="3">
    <source>
        <dbReference type="Proteomes" id="UP001341840"/>
    </source>
</evidence>